<evidence type="ECO:0000256" key="13">
    <source>
        <dbReference type="SAM" id="Phobius"/>
    </source>
</evidence>
<evidence type="ECO:0000256" key="6">
    <source>
        <dbReference type="ARBA" id="ARBA00023277"/>
    </source>
</evidence>
<dbReference type="PANTHER" id="PTHR16631:SF17">
    <property type="entry name" value="GLUCAN ENDO-1,3-BETA-GLUCOSIDASE BTGC"/>
    <property type="match status" value="1"/>
</dbReference>
<keyword evidence="3 14" id="KW-0378">Hydrolase</keyword>
<comment type="caution">
    <text evidence="14">The sequence shown here is derived from an EMBL/GenBank/DDBJ whole genome shotgun (WGS) entry which is preliminary data.</text>
</comment>
<evidence type="ECO:0000256" key="11">
    <source>
        <dbReference type="ARBA" id="ARBA00043078"/>
    </source>
</evidence>
<dbReference type="Proteomes" id="UP001139516">
    <property type="component" value="Unassembled WGS sequence"/>
</dbReference>
<evidence type="ECO:0000256" key="5">
    <source>
        <dbReference type="ARBA" id="ARBA00023180"/>
    </source>
</evidence>
<dbReference type="InterPro" id="IPR050732">
    <property type="entry name" value="Beta-glucan_modifiers"/>
</dbReference>
<dbReference type="GO" id="GO:0016787">
    <property type="term" value="F:hydrolase activity"/>
    <property type="evidence" value="ECO:0007669"/>
    <property type="project" value="UniProtKB-KW"/>
</dbReference>
<keyword evidence="15" id="KW-1185">Reference proteome</keyword>
<evidence type="ECO:0000256" key="7">
    <source>
        <dbReference type="ARBA" id="ARBA00023316"/>
    </source>
</evidence>
<keyword evidence="13" id="KW-1133">Transmembrane helix</keyword>
<evidence type="ECO:0000256" key="10">
    <source>
        <dbReference type="ARBA" id="ARBA00042373"/>
    </source>
</evidence>
<dbReference type="RefSeq" id="WP_248665517.1">
    <property type="nucleotide sequence ID" value="NZ_JALPRX010000009.1"/>
</dbReference>
<evidence type="ECO:0000256" key="12">
    <source>
        <dbReference type="SAM" id="MobiDB-lite"/>
    </source>
</evidence>
<feature type="transmembrane region" description="Helical" evidence="13">
    <location>
        <begin position="37"/>
        <end position="56"/>
    </location>
</feature>
<sequence length="589" mass="64428">MRPPDPSTPPDHPGVRPAVPPGAHPGARHARRPAGPLAVLLAILLGLASTALLWWLPNRPQAADVPMVQERFNSVSFAPYRDGQSPLRRIYPTPEEVDSDLALVAQRVRAVRTYASLEGGYDVPALAERHGLRVWQGAWLGSDRARNERELAAVIASANRHPGTVERVIVGNEVLLRRDLPVAELTAAIDRVRAAVRQPVTYADVWEFWEQFPEVARHVDVITIHILPYWEDHPTGVAAAMAHIRDVYRRMQALFPGKRIAIGEVGWPSRGRWREDAAPSRVEQAVFLREFIRLAGQEGFDYNLIEAFDQGWKYKSEGTVGAAWGLWTADRQPTFPLRGGVVENPLWPVYAAAGGGIGLLLFLASLWLGPAPPAERATRSQAALGLASFALGNALAYAWLGTVPYAFDEHLAICAAFNLAGQALLAALLLRRLAKLLAGGPLAPARTGAEASETVRRLLTGRLRFGTWRLWALDDLMFVFTWTACVLQLLLLFDPRYRDFPFPTFAVPLVAVLLRAALRDLPRGGGGREEWAVGGVLVLAALGSAVREGPHNLQAMLWTACALVLAAPPLLRCRRTAPVRQKVAAPEGA</sequence>
<gene>
    <name evidence="14" type="ORF">M0638_03210</name>
</gene>
<feature type="transmembrane region" description="Helical" evidence="13">
    <location>
        <begin position="381"/>
        <end position="398"/>
    </location>
</feature>
<keyword evidence="4 13" id="KW-0472">Membrane</keyword>
<evidence type="ECO:0000256" key="3">
    <source>
        <dbReference type="ARBA" id="ARBA00022801"/>
    </source>
</evidence>
<evidence type="ECO:0000256" key="4">
    <source>
        <dbReference type="ARBA" id="ARBA00023136"/>
    </source>
</evidence>
<keyword evidence="7" id="KW-0961">Cell wall biogenesis/degradation</keyword>
<comment type="subcellular location">
    <subcellularLocation>
        <location evidence="1">Cell membrane</location>
    </subcellularLocation>
</comment>
<dbReference type="GO" id="GO:0000272">
    <property type="term" value="P:polysaccharide catabolic process"/>
    <property type="evidence" value="ECO:0007669"/>
    <property type="project" value="UniProtKB-KW"/>
</dbReference>
<keyword evidence="5" id="KW-0325">Glycoprotein</keyword>
<keyword evidence="6" id="KW-0119">Carbohydrate metabolism</keyword>
<dbReference type="PANTHER" id="PTHR16631">
    <property type="entry name" value="GLUCAN 1,3-BETA-GLUCOSIDASE"/>
    <property type="match status" value="1"/>
</dbReference>
<feature type="region of interest" description="Disordered" evidence="12">
    <location>
        <begin position="1"/>
        <end position="30"/>
    </location>
</feature>
<evidence type="ECO:0000256" key="1">
    <source>
        <dbReference type="ARBA" id="ARBA00004236"/>
    </source>
</evidence>
<organism evidence="14 15">
    <name type="scientific">Roseomonas acroporae</name>
    <dbReference type="NCBI Taxonomy" id="2937791"/>
    <lineage>
        <taxon>Bacteria</taxon>
        <taxon>Pseudomonadati</taxon>
        <taxon>Pseudomonadota</taxon>
        <taxon>Alphaproteobacteria</taxon>
        <taxon>Acetobacterales</taxon>
        <taxon>Roseomonadaceae</taxon>
        <taxon>Roseomonas</taxon>
    </lineage>
</organism>
<accession>A0A9X1Y7C3</accession>
<evidence type="ECO:0000256" key="8">
    <source>
        <dbReference type="ARBA" id="ARBA00023326"/>
    </source>
</evidence>
<keyword evidence="2" id="KW-1003">Cell membrane</keyword>
<comment type="function">
    <text evidence="9">Glucanases play a role in cell expansion during growth, in cell-cell fusion during mating, and in spore release during sporulation. This enzyme may be involved in beta-glucan degradation. Active on laminarin and lichenan.</text>
</comment>
<protein>
    <recommendedName>
        <fullName evidence="11">Endo-1,3-beta-glucanase btgC</fullName>
    </recommendedName>
    <alternativeName>
        <fullName evidence="10">Laminarinase btgC</fullName>
    </alternativeName>
</protein>
<feature type="transmembrane region" description="Helical" evidence="13">
    <location>
        <begin position="472"/>
        <end position="494"/>
    </location>
</feature>
<evidence type="ECO:0000256" key="9">
    <source>
        <dbReference type="ARBA" id="ARBA00037649"/>
    </source>
</evidence>
<dbReference type="Gene3D" id="3.20.20.80">
    <property type="entry name" value="Glycosidases"/>
    <property type="match status" value="1"/>
</dbReference>
<reference evidence="14" key="1">
    <citation type="submission" date="2022-04" db="EMBL/GenBank/DDBJ databases">
        <title>Roseomonas acroporae sp. nov., isolated from coral Acropora digitifera.</title>
        <authorList>
            <person name="Sun H."/>
        </authorList>
    </citation>
    <scope>NUCLEOTIDE SEQUENCE</scope>
    <source>
        <strain evidence="14">NAR14</strain>
    </source>
</reference>
<feature type="transmembrane region" description="Helical" evidence="13">
    <location>
        <begin position="347"/>
        <end position="369"/>
    </location>
</feature>
<evidence type="ECO:0000256" key="2">
    <source>
        <dbReference type="ARBA" id="ARBA00022475"/>
    </source>
</evidence>
<dbReference type="SUPFAM" id="SSF51445">
    <property type="entry name" value="(Trans)glycosidases"/>
    <property type="match status" value="1"/>
</dbReference>
<evidence type="ECO:0000313" key="14">
    <source>
        <dbReference type="EMBL" id="MCK8783392.1"/>
    </source>
</evidence>
<dbReference type="AlphaFoldDB" id="A0A9X1Y7C3"/>
<feature type="compositionally biased region" description="Pro residues" evidence="12">
    <location>
        <begin position="1"/>
        <end position="23"/>
    </location>
</feature>
<keyword evidence="8" id="KW-0624">Polysaccharide degradation</keyword>
<dbReference type="GO" id="GO:0005886">
    <property type="term" value="C:plasma membrane"/>
    <property type="evidence" value="ECO:0007669"/>
    <property type="project" value="UniProtKB-SubCell"/>
</dbReference>
<proteinExistence type="predicted"/>
<name>A0A9X1Y7C3_9PROT</name>
<keyword evidence="13" id="KW-0812">Transmembrane</keyword>
<dbReference type="EMBL" id="JALPRX010000009">
    <property type="protein sequence ID" value="MCK8783392.1"/>
    <property type="molecule type" value="Genomic_DNA"/>
</dbReference>
<dbReference type="InterPro" id="IPR017853">
    <property type="entry name" value="GH"/>
</dbReference>
<feature type="transmembrane region" description="Helical" evidence="13">
    <location>
        <begin position="410"/>
        <end position="430"/>
    </location>
</feature>
<dbReference type="GO" id="GO:0071555">
    <property type="term" value="P:cell wall organization"/>
    <property type="evidence" value="ECO:0007669"/>
    <property type="project" value="UniProtKB-KW"/>
</dbReference>
<evidence type="ECO:0000313" key="15">
    <source>
        <dbReference type="Proteomes" id="UP001139516"/>
    </source>
</evidence>